<feature type="transmembrane region" description="Helical" evidence="1">
    <location>
        <begin position="162"/>
        <end position="185"/>
    </location>
</feature>
<reference evidence="3" key="1">
    <citation type="journal article" date="2006" name="PLoS Biol.">
        <title>Macronuclear genome sequence of the ciliate Tetrahymena thermophila, a model eukaryote.</title>
        <authorList>
            <person name="Eisen J.A."/>
            <person name="Coyne R.S."/>
            <person name="Wu M."/>
            <person name="Wu D."/>
            <person name="Thiagarajan M."/>
            <person name="Wortman J.R."/>
            <person name="Badger J.H."/>
            <person name="Ren Q."/>
            <person name="Amedeo P."/>
            <person name="Jones K.M."/>
            <person name="Tallon L.J."/>
            <person name="Delcher A.L."/>
            <person name="Salzberg S.L."/>
            <person name="Silva J.C."/>
            <person name="Haas B.J."/>
            <person name="Majoros W.H."/>
            <person name="Farzad M."/>
            <person name="Carlton J.M."/>
            <person name="Smith R.K. Jr."/>
            <person name="Garg J."/>
            <person name="Pearlman R.E."/>
            <person name="Karrer K.M."/>
            <person name="Sun L."/>
            <person name="Manning G."/>
            <person name="Elde N.C."/>
            <person name="Turkewitz A.P."/>
            <person name="Asai D.J."/>
            <person name="Wilkes D.E."/>
            <person name="Wang Y."/>
            <person name="Cai H."/>
            <person name="Collins K."/>
            <person name="Stewart B.A."/>
            <person name="Lee S.R."/>
            <person name="Wilamowska K."/>
            <person name="Weinberg Z."/>
            <person name="Ruzzo W.L."/>
            <person name="Wloga D."/>
            <person name="Gaertig J."/>
            <person name="Frankel J."/>
            <person name="Tsao C.-C."/>
            <person name="Gorovsky M.A."/>
            <person name="Keeling P.J."/>
            <person name="Waller R.F."/>
            <person name="Patron N.J."/>
            <person name="Cherry J.M."/>
            <person name="Stover N.A."/>
            <person name="Krieger C.J."/>
            <person name="del Toro C."/>
            <person name="Ryder H.F."/>
            <person name="Williamson S.C."/>
            <person name="Barbeau R.A."/>
            <person name="Hamilton E.P."/>
            <person name="Orias E."/>
        </authorList>
    </citation>
    <scope>NUCLEOTIDE SEQUENCE [LARGE SCALE GENOMIC DNA]</scope>
    <source>
        <strain evidence="3">SB210</strain>
    </source>
</reference>
<dbReference type="RefSeq" id="XP_012654459.1">
    <property type="nucleotide sequence ID" value="XM_012799005.1"/>
</dbReference>
<evidence type="ECO:0000256" key="1">
    <source>
        <dbReference type="SAM" id="Phobius"/>
    </source>
</evidence>
<dbReference type="Proteomes" id="UP000009168">
    <property type="component" value="Unassembled WGS sequence"/>
</dbReference>
<evidence type="ECO:0000313" key="2">
    <source>
        <dbReference type="EMBL" id="EWS73005.1"/>
    </source>
</evidence>
<feature type="transmembrane region" description="Helical" evidence="1">
    <location>
        <begin position="205"/>
        <end position="224"/>
    </location>
</feature>
<proteinExistence type="predicted"/>
<gene>
    <name evidence="2" type="ORF">TTHERM_001098988</name>
</gene>
<feature type="transmembrane region" description="Helical" evidence="1">
    <location>
        <begin position="53"/>
        <end position="71"/>
    </location>
</feature>
<organism evidence="2 3">
    <name type="scientific">Tetrahymena thermophila (strain SB210)</name>
    <dbReference type="NCBI Taxonomy" id="312017"/>
    <lineage>
        <taxon>Eukaryota</taxon>
        <taxon>Sar</taxon>
        <taxon>Alveolata</taxon>
        <taxon>Ciliophora</taxon>
        <taxon>Intramacronucleata</taxon>
        <taxon>Oligohymenophorea</taxon>
        <taxon>Hymenostomatida</taxon>
        <taxon>Tetrahymenina</taxon>
        <taxon>Tetrahymenidae</taxon>
        <taxon>Tetrahymena</taxon>
    </lineage>
</organism>
<sequence>MDITITALQIVAKPAVFNVLIVIHLQLIAQIVIATNTLPVQNVYATKVISQTLFRINYACNVIVIVILVQIQHQAAQVVLQMLFQLITLASVKIDITLLIQNLSLIVNLAITTVQIVKILALNALAAMILMLQQIQAHNVLVNKDIIQSQLILNLHVENAIYLVRLVLALATIVVQAASVMLHLLKEYAFVIVDFIKILQQNNAYPAPSIVLLALIMQTNVQLVHKMLH</sequence>
<keyword evidence="3" id="KW-1185">Reference proteome</keyword>
<dbReference type="KEGG" id="tet:TTHERM_001098988"/>
<feature type="transmembrane region" description="Helical" evidence="1">
    <location>
        <begin position="78"/>
        <end position="100"/>
    </location>
</feature>
<keyword evidence="1" id="KW-0472">Membrane</keyword>
<keyword evidence="1 2" id="KW-0812">Transmembrane</keyword>
<dbReference type="GeneID" id="24441689"/>
<name>W7X1A4_TETTS</name>
<feature type="transmembrane region" description="Helical" evidence="1">
    <location>
        <begin position="106"/>
        <end position="132"/>
    </location>
</feature>
<dbReference type="InParanoid" id="W7X1A4"/>
<dbReference type="AlphaFoldDB" id="W7X1A4"/>
<feature type="transmembrane region" description="Helical" evidence="1">
    <location>
        <begin position="15"/>
        <end position="33"/>
    </location>
</feature>
<evidence type="ECO:0000313" key="3">
    <source>
        <dbReference type="Proteomes" id="UP000009168"/>
    </source>
</evidence>
<keyword evidence="1" id="KW-1133">Transmembrane helix</keyword>
<accession>W7X1A4</accession>
<protein>
    <submittedName>
        <fullName evidence="2">Transmembrane protein, putative</fullName>
    </submittedName>
</protein>
<dbReference type="EMBL" id="GG662602">
    <property type="protein sequence ID" value="EWS73005.1"/>
    <property type="molecule type" value="Genomic_DNA"/>
</dbReference>